<keyword evidence="7 10" id="KW-0862">Zinc</keyword>
<evidence type="ECO:0000256" key="3">
    <source>
        <dbReference type="ARBA" id="ARBA00022679"/>
    </source>
</evidence>
<dbReference type="GO" id="GO:0061630">
    <property type="term" value="F:ubiquitin protein ligase activity"/>
    <property type="evidence" value="ECO:0007669"/>
    <property type="project" value="UniProtKB-UniRule"/>
</dbReference>
<feature type="compositionally biased region" description="Basic and acidic residues" evidence="11">
    <location>
        <begin position="19"/>
        <end position="38"/>
    </location>
</feature>
<dbReference type="Pfam" id="PF02207">
    <property type="entry name" value="zf-UBR"/>
    <property type="match status" value="1"/>
</dbReference>
<keyword evidence="3 10" id="KW-0808">Transferase</keyword>
<comment type="function">
    <text evidence="10">Ubiquitin ligase protein which is a component of the N-end rule pathway. Recognizes and binds to proteins bearing specific N-terminal residues that are destabilizing according to the N-end rule, leading to their ubiquitination and subsequent degradation.</text>
</comment>
<dbReference type="Pfam" id="PF22960">
    <property type="entry name" value="WHD_UBR1"/>
    <property type="match status" value="1"/>
</dbReference>
<dbReference type="CDD" id="cd19673">
    <property type="entry name" value="UBR-box_UBR3"/>
    <property type="match status" value="1"/>
</dbReference>
<dbReference type="InterPro" id="IPR039164">
    <property type="entry name" value="UBR1-like"/>
</dbReference>
<evidence type="ECO:0000256" key="4">
    <source>
        <dbReference type="ARBA" id="ARBA00022723"/>
    </source>
</evidence>
<sequence length="1903" mass="217653">MVPNPGDSSSESTSLTNESGHESKYDDRMNEQDWEEGKMNEARNLKVISDELKAKRCPLFGGKYCDRLPKDIRKKAGALEARLDSLISGSVTTPFSSDTRDELRLLIAQGLTTATFKKEMKKYDFSLKCNAVWSADAIAYRCNTCAFNPCMSLCSSCFKNSNHDGHDFSRFFSQAGGACDCGNVDVLKESGFCFRHGPNARRPPVPSPDIVSLGEFIIPKLFVRLFLCFRGWTKQYNACKDGSSKETFSNHIVNRAHILIELIQELIDYGGPIRDVIVRNLLDSQLYHDLNKRNADDDIRDHDRSPDFSLDWRTRGLFLEDLQSLKPIINSSQTNVCYAPECLLDELIFWMVRLIFPQIMINLCLSLLSDVSYRDVFARRFFSLYLCIAEILVDLSKHEGDSAIYAVGSRIIHISIQILSSEAQCLKLDDEINLKDKIISSTYGVLRTGVQKSTITQAREYFYENTPPLTNDDKLFKWLVYSVGDANQPLRKASYWTLVSDLQNLLTHGEIARRFLRDQKSMGNYVVLIAPMQGMNPNYRIIVGNHLEYDTTHTYQLAFHLEWEVSALNMFNMLAALTVETECMNIYLLQWKTILGEWFNAIGLTKNDVCVQPYCVSYHIPLHRHLSAGILRCIELPVFVSCLDILIEDEEFLRKALFHPLRIQVCRAETSAGMWARNGNVVRNQSFYYAQTNYNSAFMDCDIALIRFVACFVDAEWFTKVITAAFYLNDCLSLCGFPSNDVVLPQKRRVVIRREWIDFLVDGILRLLLEVVVVRWNIYGNVSNNLENEIVAALAISDLTHSKLKAAIPERGNRPLVDDKTFDSVLEKLAVYCGPDQGGHIEQGVYMLTTESWQTLFDPVFCRMRTTTPREYNDALMRSENVERSLPKHPTVIRSGDHLWIPYRLYSFDNIWTARSARFLVTPSFFSLLHKIVYTYVEHQQLNEAIFQTAVYFLTLMVNFVTSEQFSRTTTEKSKLPSSVLETFSSKRNPISSLLSMFTDFVDIGERQMPSIITLLLKYLRRMNNENVINAEHDHLLAQYISKQLNLDSLLLDFISGYAIDYIGRLFCLLYRSCEKIREILDQFISEHQMEMLKSNDPQEKYSSDSSAKLAHRSAAKRRQEALLAAHQKKSAALMKKLMAIEGLTQTEMDAMDTKENSPVRHYRCPICNDTTPSTLAHPVGLMSRIIVNYGSFSFTRTETFSFKVDLLSDSSAFLKFSNMFRALLLAVYNFNMTSLYFHILLFLTAVEHSLPEDCPSLSLMEMGEKGIQANYMMLKIFIASRQSLLQTRFPKYADLIQAPTGIEVRTCGHYAHVECYKAYVKTLLENPPSSLDPLEARIEISCPVCRGPVHTLLPLAPDTGVERIRPGISYQKNNYTQLVKEVERLINSDTSHTQGNGETKFVAYQQLFLNFTSLCHKWTVYCGNFNESMPRRGQIFAFGLAKGNFERNLLLAELNFSDSCYRELPAEHIIYGARHQGTKRDTNFMIYQWRHLAFGFDQKRPLIDNALEDNYVQCFAPNDSDILASSTVEAKVAKMRMDQDIELETGTPMVVFDLKTMLIRISSYIITSDSLTNNDKKSLLSFVYQIVLYAGIVRTSIVAALHMPLSQLKRTKNLKLSNEVFTFAAQSVINRLFSRSHLKAENILLKDGDEVDFEKALQYACTDLSRLTAQLWHECGIHKYNEEHGVSRATFMEIYKLLTNNGELSLEFLPHVHIEKWVDAVLRWITCKNFVENLHKEPLSWRRFTLLTLPKSYDDLFARFFGFPCVACGLVPRMPFICLLCGQLSCLDSCCTTSATGTVSANEVERHALTCGSGIGCFLSVNTSLIVIVCNRRAALWGSVYLDVHGEEDRNLRRGKPLFLSKRRIERLIADWTMQSFEHLVVNFFNFDDLMSYLRDAHYVLQ</sequence>
<dbReference type="InterPro" id="IPR044046">
    <property type="entry name" value="E3_ligase_UBR-like_C"/>
</dbReference>
<gene>
    <name evidence="13" type="ORF">CJOHNSTONI_LOCUS9478</name>
</gene>
<name>A0A8J2M4R2_9BILA</name>
<evidence type="ECO:0000256" key="9">
    <source>
        <dbReference type="PROSITE-ProRule" id="PRU00508"/>
    </source>
</evidence>
<evidence type="ECO:0000256" key="1">
    <source>
        <dbReference type="ARBA" id="ARBA00000900"/>
    </source>
</evidence>
<protein>
    <recommendedName>
        <fullName evidence="10">E3 ubiquitin-protein ligase</fullName>
        <ecNumber evidence="10">2.3.2.27</ecNumber>
    </recommendedName>
</protein>
<comment type="catalytic activity">
    <reaction evidence="1 10">
        <text>S-ubiquitinyl-[E2 ubiquitin-conjugating enzyme]-L-cysteine + [acceptor protein]-L-lysine = [E2 ubiquitin-conjugating enzyme]-L-cysteine + N(6)-ubiquitinyl-[acceptor protein]-L-lysine.</text>
        <dbReference type="EC" id="2.3.2.27"/>
    </reaction>
</comment>
<feature type="compositionally biased region" description="Low complexity" evidence="11">
    <location>
        <begin position="8"/>
        <end position="18"/>
    </location>
</feature>
<dbReference type="GO" id="GO:0016567">
    <property type="term" value="P:protein ubiquitination"/>
    <property type="evidence" value="ECO:0007669"/>
    <property type="project" value="UniProtKB-UniRule"/>
</dbReference>
<evidence type="ECO:0000313" key="13">
    <source>
        <dbReference type="EMBL" id="CAG9539918.1"/>
    </source>
</evidence>
<keyword evidence="6 10" id="KW-0833">Ubl conjugation pathway</keyword>
<keyword evidence="5 10" id="KW-0863">Zinc-finger</keyword>
<dbReference type="InterPro" id="IPR003126">
    <property type="entry name" value="Znf_UBR"/>
</dbReference>
<evidence type="ECO:0000256" key="8">
    <source>
        <dbReference type="ARBA" id="ARBA00046341"/>
    </source>
</evidence>
<evidence type="ECO:0000256" key="2">
    <source>
        <dbReference type="ARBA" id="ARBA00004906"/>
    </source>
</evidence>
<dbReference type="UniPathway" id="UPA00143"/>
<keyword evidence="4 10" id="KW-0479">Metal-binding</keyword>
<dbReference type="OrthoDB" id="15304at2759"/>
<dbReference type="Pfam" id="PF18995">
    <property type="entry name" value="PRT6_C"/>
    <property type="match status" value="1"/>
</dbReference>
<dbReference type="PROSITE" id="PS51157">
    <property type="entry name" value="ZF_UBR"/>
    <property type="match status" value="1"/>
</dbReference>
<dbReference type="PANTHER" id="PTHR21497">
    <property type="entry name" value="UBIQUITIN LIGASE E3 ALPHA-RELATED"/>
    <property type="match status" value="1"/>
</dbReference>
<dbReference type="EC" id="2.3.2.27" evidence="10"/>
<dbReference type="Gene3D" id="2.10.110.30">
    <property type="match status" value="1"/>
</dbReference>
<dbReference type="EMBL" id="CAKAEH010001869">
    <property type="protein sequence ID" value="CAG9539918.1"/>
    <property type="molecule type" value="Genomic_DNA"/>
</dbReference>
<evidence type="ECO:0000256" key="11">
    <source>
        <dbReference type="SAM" id="MobiDB-lite"/>
    </source>
</evidence>
<dbReference type="GO" id="GO:0071596">
    <property type="term" value="P:ubiquitin-dependent protein catabolic process via the N-end rule pathway"/>
    <property type="evidence" value="ECO:0007669"/>
    <property type="project" value="UniProtKB-UniRule"/>
</dbReference>
<dbReference type="GO" id="GO:0000151">
    <property type="term" value="C:ubiquitin ligase complex"/>
    <property type="evidence" value="ECO:0007669"/>
    <property type="project" value="TreeGrafter"/>
</dbReference>
<dbReference type="SMART" id="SM00396">
    <property type="entry name" value="ZnF_UBR1"/>
    <property type="match status" value="1"/>
</dbReference>
<dbReference type="InterPro" id="IPR055194">
    <property type="entry name" value="UBR1-like_WH"/>
</dbReference>
<accession>A0A8J2M4R2</accession>
<organism evidence="13 14">
    <name type="scientific">Cercopithifilaria johnstoni</name>
    <dbReference type="NCBI Taxonomy" id="2874296"/>
    <lineage>
        <taxon>Eukaryota</taxon>
        <taxon>Metazoa</taxon>
        <taxon>Ecdysozoa</taxon>
        <taxon>Nematoda</taxon>
        <taxon>Chromadorea</taxon>
        <taxon>Rhabditida</taxon>
        <taxon>Spirurina</taxon>
        <taxon>Spiruromorpha</taxon>
        <taxon>Filarioidea</taxon>
        <taxon>Onchocercidae</taxon>
        <taxon>Cercopithifilaria</taxon>
    </lineage>
</organism>
<dbReference type="FunFam" id="2.10.110.30:FF:000002">
    <property type="entry name" value="Putative e3 ubiquitin-protein ligase ubr3"/>
    <property type="match status" value="1"/>
</dbReference>
<evidence type="ECO:0000313" key="14">
    <source>
        <dbReference type="Proteomes" id="UP000746747"/>
    </source>
</evidence>
<evidence type="ECO:0000256" key="7">
    <source>
        <dbReference type="ARBA" id="ARBA00022833"/>
    </source>
</evidence>
<comment type="caution">
    <text evidence="13">The sequence shown here is derived from an EMBL/GenBank/DDBJ whole genome shotgun (WGS) entry which is preliminary data.</text>
</comment>
<evidence type="ECO:0000259" key="12">
    <source>
        <dbReference type="PROSITE" id="PS51157"/>
    </source>
</evidence>
<dbReference type="Proteomes" id="UP000746747">
    <property type="component" value="Unassembled WGS sequence"/>
</dbReference>
<evidence type="ECO:0000256" key="6">
    <source>
        <dbReference type="ARBA" id="ARBA00022786"/>
    </source>
</evidence>
<evidence type="ECO:0000256" key="10">
    <source>
        <dbReference type="RuleBase" id="RU366018"/>
    </source>
</evidence>
<comment type="similarity">
    <text evidence="8 10">Belongs to the E3 ubiquitin-protein ligase UBR1-like family.</text>
</comment>
<dbReference type="GO" id="GO:0005737">
    <property type="term" value="C:cytoplasm"/>
    <property type="evidence" value="ECO:0007669"/>
    <property type="project" value="TreeGrafter"/>
</dbReference>
<reference evidence="13" key="1">
    <citation type="submission" date="2021-09" db="EMBL/GenBank/DDBJ databases">
        <authorList>
            <consortium name="Pathogen Informatics"/>
        </authorList>
    </citation>
    <scope>NUCLEOTIDE SEQUENCE</scope>
</reference>
<proteinExistence type="inferred from homology"/>
<dbReference type="GO" id="GO:0008270">
    <property type="term" value="F:zinc ion binding"/>
    <property type="evidence" value="ECO:0007669"/>
    <property type="project" value="UniProtKB-UniRule"/>
</dbReference>
<keyword evidence="14" id="KW-1185">Reference proteome</keyword>
<dbReference type="PANTHER" id="PTHR21497:SF39">
    <property type="entry name" value="E3 UBIQUITIN-PROTEIN LIGASE UBR3"/>
    <property type="match status" value="1"/>
</dbReference>
<feature type="region of interest" description="Disordered" evidence="11">
    <location>
        <begin position="1"/>
        <end position="38"/>
    </location>
</feature>
<feature type="domain" description="UBR-type" evidence="12">
    <location>
        <begin position="127"/>
        <end position="198"/>
    </location>
</feature>
<feature type="zinc finger region" description="UBR-type" evidence="9">
    <location>
        <begin position="127"/>
        <end position="198"/>
    </location>
</feature>
<comment type="pathway">
    <text evidence="2 10">Protein modification; protein ubiquitination.</text>
</comment>
<evidence type="ECO:0000256" key="5">
    <source>
        <dbReference type="ARBA" id="ARBA00022771"/>
    </source>
</evidence>